<name>A0ABT6HQW8_9ACTN</name>
<sequence>MTSADQLAEIDRLRTRAFAEDGPGYHLVELSVGGAVGGAAEEASWEQASEQCEADCDALVTLMSARWGRADPFSVWSLSVRSASGEDAPASWAALSHLVDYVTAWQADDRWIAVGTARRDRGRRPGLLVLITGDAPP</sequence>
<evidence type="ECO:0000313" key="2">
    <source>
        <dbReference type="Proteomes" id="UP001223144"/>
    </source>
</evidence>
<dbReference type="EMBL" id="JARWBG010000020">
    <property type="protein sequence ID" value="MDH2390692.1"/>
    <property type="molecule type" value="Genomic_DNA"/>
</dbReference>
<dbReference type="RefSeq" id="WP_279929319.1">
    <property type="nucleotide sequence ID" value="NZ_JARWBG010000020.1"/>
</dbReference>
<comment type="caution">
    <text evidence="1">The sequence shown here is derived from an EMBL/GenBank/DDBJ whole genome shotgun (WGS) entry which is preliminary data.</text>
</comment>
<evidence type="ECO:0000313" key="1">
    <source>
        <dbReference type="EMBL" id="MDH2390692.1"/>
    </source>
</evidence>
<dbReference type="Proteomes" id="UP001223144">
    <property type="component" value="Unassembled WGS sequence"/>
</dbReference>
<keyword evidence="2" id="KW-1185">Reference proteome</keyword>
<accession>A0ABT6HQW8</accession>
<gene>
    <name evidence="1" type="ORF">QCN29_18250</name>
</gene>
<reference evidence="1 2" key="1">
    <citation type="submission" date="2023-04" db="EMBL/GenBank/DDBJ databases">
        <title>Streptomyces chengmaiensis sp. nov. isolated from the stem of mangrove plant in Hainan.</title>
        <authorList>
            <person name="Huang X."/>
            <person name="Zhou S."/>
            <person name="Chu X."/>
            <person name="Xie Y."/>
            <person name="Lin Y."/>
        </authorList>
    </citation>
    <scope>NUCLEOTIDE SEQUENCE [LARGE SCALE GENOMIC DNA]</scope>
    <source>
        <strain evidence="1 2">HNM0663</strain>
    </source>
</reference>
<proteinExistence type="predicted"/>
<organism evidence="1 2">
    <name type="scientific">Streptomyces chengmaiensis</name>
    <dbReference type="NCBI Taxonomy" id="3040919"/>
    <lineage>
        <taxon>Bacteria</taxon>
        <taxon>Bacillati</taxon>
        <taxon>Actinomycetota</taxon>
        <taxon>Actinomycetes</taxon>
        <taxon>Kitasatosporales</taxon>
        <taxon>Streptomycetaceae</taxon>
        <taxon>Streptomyces</taxon>
    </lineage>
</organism>
<protein>
    <submittedName>
        <fullName evidence="1">Uncharacterized protein</fullName>
    </submittedName>
</protein>